<name>A0A5C8NEX8_9ACTN</name>
<comment type="caution">
    <text evidence="1">The sequence shown here is derived from an EMBL/GenBank/DDBJ whole genome shotgun (WGS) entry which is preliminary data.</text>
</comment>
<organism evidence="1 2">
    <name type="scientific">Aeromicrobium terrae</name>
    <dbReference type="NCBI Taxonomy" id="2498846"/>
    <lineage>
        <taxon>Bacteria</taxon>
        <taxon>Bacillati</taxon>
        <taxon>Actinomycetota</taxon>
        <taxon>Actinomycetes</taxon>
        <taxon>Propionibacteriales</taxon>
        <taxon>Nocardioidaceae</taxon>
        <taxon>Aeromicrobium</taxon>
    </lineage>
</organism>
<evidence type="ECO:0000313" key="1">
    <source>
        <dbReference type="EMBL" id="TXL57531.1"/>
    </source>
</evidence>
<dbReference type="EMBL" id="VDUX01000007">
    <property type="protein sequence ID" value="TXL57531.1"/>
    <property type="molecule type" value="Genomic_DNA"/>
</dbReference>
<accession>A0A5C8NEX8</accession>
<gene>
    <name evidence="1" type="ORF">FHP06_14265</name>
</gene>
<protein>
    <submittedName>
        <fullName evidence="1">Uncharacterized protein</fullName>
    </submittedName>
</protein>
<dbReference type="AlphaFoldDB" id="A0A5C8NEX8"/>
<sequence>MLTEVTFAMDSNSGAPSVVGAMLVPHAHRYAPRWVERGDRTYVIVTVSPAVAEGLVARLTRLHRSVRCIGQQDVVAEQAG</sequence>
<dbReference type="OrthoDB" id="9776657at2"/>
<reference evidence="1 2" key="1">
    <citation type="submission" date="2019-06" db="EMBL/GenBank/DDBJ databases">
        <title>Aeromicrobium sp. nov., isolated from a maize field.</title>
        <authorList>
            <person name="Lin S.-Y."/>
            <person name="Tsai C.-F."/>
            <person name="Young C.-C."/>
        </authorList>
    </citation>
    <scope>NUCLEOTIDE SEQUENCE [LARGE SCALE GENOMIC DNA]</scope>
    <source>
        <strain evidence="1 2">CC-CFT486</strain>
    </source>
</reference>
<evidence type="ECO:0000313" key="2">
    <source>
        <dbReference type="Proteomes" id="UP000321571"/>
    </source>
</evidence>
<dbReference type="RefSeq" id="WP_147687464.1">
    <property type="nucleotide sequence ID" value="NZ_VDUX01000007.1"/>
</dbReference>
<proteinExistence type="predicted"/>
<keyword evidence="2" id="KW-1185">Reference proteome</keyword>
<dbReference type="Proteomes" id="UP000321571">
    <property type="component" value="Unassembled WGS sequence"/>
</dbReference>